<sequence length="79" mass="8703">MLVSHTIAIEDDEVPIQSSSAESHLNSSTCQATSGCVLISSTRQHCETFYLSLSPVYSTHQNMITSTNNKNKINNQNPF</sequence>
<protein>
    <submittedName>
        <fullName evidence="1">Uncharacterized protein</fullName>
    </submittedName>
</protein>
<evidence type="ECO:0000313" key="1">
    <source>
        <dbReference type="EMBL" id="KAK7275345.1"/>
    </source>
</evidence>
<comment type="caution">
    <text evidence="1">The sequence shown here is derived from an EMBL/GenBank/DDBJ whole genome shotgun (WGS) entry which is preliminary data.</text>
</comment>
<reference evidence="1 2" key="1">
    <citation type="submission" date="2024-01" db="EMBL/GenBank/DDBJ databases">
        <title>The genomes of 5 underutilized Papilionoideae crops provide insights into root nodulation and disease resistanc.</title>
        <authorList>
            <person name="Yuan L."/>
        </authorList>
    </citation>
    <scope>NUCLEOTIDE SEQUENCE [LARGE SCALE GENOMIC DNA]</scope>
    <source>
        <strain evidence="1">ZHUSHIDOU_FW_LH</strain>
        <tissue evidence="1">Leaf</tissue>
    </source>
</reference>
<proteinExistence type="predicted"/>
<accession>A0AAN9FGK6</accession>
<dbReference type="AlphaFoldDB" id="A0AAN9FGK6"/>
<gene>
    <name evidence="1" type="ORF">RIF29_16458</name>
</gene>
<dbReference type="EMBL" id="JAYWIO010000003">
    <property type="protein sequence ID" value="KAK7275345.1"/>
    <property type="molecule type" value="Genomic_DNA"/>
</dbReference>
<dbReference type="Proteomes" id="UP001372338">
    <property type="component" value="Unassembled WGS sequence"/>
</dbReference>
<evidence type="ECO:0000313" key="2">
    <source>
        <dbReference type="Proteomes" id="UP001372338"/>
    </source>
</evidence>
<keyword evidence="2" id="KW-1185">Reference proteome</keyword>
<organism evidence="1 2">
    <name type="scientific">Crotalaria pallida</name>
    <name type="common">Smooth rattlebox</name>
    <name type="synonym">Crotalaria striata</name>
    <dbReference type="NCBI Taxonomy" id="3830"/>
    <lineage>
        <taxon>Eukaryota</taxon>
        <taxon>Viridiplantae</taxon>
        <taxon>Streptophyta</taxon>
        <taxon>Embryophyta</taxon>
        <taxon>Tracheophyta</taxon>
        <taxon>Spermatophyta</taxon>
        <taxon>Magnoliopsida</taxon>
        <taxon>eudicotyledons</taxon>
        <taxon>Gunneridae</taxon>
        <taxon>Pentapetalae</taxon>
        <taxon>rosids</taxon>
        <taxon>fabids</taxon>
        <taxon>Fabales</taxon>
        <taxon>Fabaceae</taxon>
        <taxon>Papilionoideae</taxon>
        <taxon>50 kb inversion clade</taxon>
        <taxon>genistoids sensu lato</taxon>
        <taxon>core genistoids</taxon>
        <taxon>Crotalarieae</taxon>
        <taxon>Crotalaria</taxon>
    </lineage>
</organism>
<name>A0AAN9FGK6_CROPI</name>